<protein>
    <submittedName>
        <fullName evidence="10">Increased DNA methylation 1</fullName>
    </submittedName>
</protein>
<dbReference type="InterPro" id="IPR013083">
    <property type="entry name" value="Znf_RING/FYVE/PHD"/>
</dbReference>
<dbReference type="InterPro" id="IPR000182">
    <property type="entry name" value="GNAT_dom"/>
</dbReference>
<dbReference type="PROSITE" id="PS51186">
    <property type="entry name" value="GNAT"/>
    <property type="match status" value="1"/>
</dbReference>
<feature type="region of interest" description="Disordered" evidence="7">
    <location>
        <begin position="1264"/>
        <end position="1294"/>
    </location>
</feature>
<dbReference type="PROSITE" id="PS50016">
    <property type="entry name" value="ZF_PHD_2"/>
    <property type="match status" value="1"/>
</dbReference>
<dbReference type="PANTHER" id="PTHR46309:SF12">
    <property type="entry name" value="GB|AAC80581.1"/>
    <property type="match status" value="1"/>
</dbReference>
<evidence type="ECO:0000256" key="6">
    <source>
        <dbReference type="PROSITE-ProRule" id="PRU00146"/>
    </source>
</evidence>
<evidence type="ECO:0000313" key="11">
    <source>
        <dbReference type="Proteomes" id="UP000288805"/>
    </source>
</evidence>
<dbReference type="InterPro" id="IPR032308">
    <property type="entry name" value="TDBD"/>
</dbReference>
<dbReference type="SUPFAM" id="SSF55729">
    <property type="entry name" value="Acyl-CoA N-acyltransferases (Nat)"/>
    <property type="match status" value="1"/>
</dbReference>
<dbReference type="Pfam" id="PF05641">
    <property type="entry name" value="Agenet"/>
    <property type="match status" value="1"/>
</dbReference>
<keyword evidence="3 6" id="KW-0863">Zinc-finger</keyword>
<dbReference type="GO" id="GO:0003714">
    <property type="term" value="F:transcription corepressor activity"/>
    <property type="evidence" value="ECO:0007669"/>
    <property type="project" value="InterPro"/>
</dbReference>
<dbReference type="CDD" id="cd04301">
    <property type="entry name" value="NAT_SF"/>
    <property type="match status" value="1"/>
</dbReference>
<comment type="subcellular location">
    <subcellularLocation>
        <location evidence="1">Nucleus</location>
    </subcellularLocation>
</comment>
<keyword evidence="5" id="KW-0539">Nucleus</keyword>
<feature type="domain" description="N-acetyltransferase" evidence="9">
    <location>
        <begin position="1060"/>
        <end position="1229"/>
    </location>
</feature>
<comment type="caution">
    <text evidence="10">The sequence shown here is derived from an EMBL/GenBank/DDBJ whole genome shotgun (WGS) entry which is preliminary data.</text>
</comment>
<dbReference type="InterPro" id="IPR019787">
    <property type="entry name" value="Znf_PHD-finger"/>
</dbReference>
<evidence type="ECO:0000256" key="1">
    <source>
        <dbReference type="ARBA" id="ARBA00004123"/>
    </source>
</evidence>
<evidence type="ECO:0000256" key="7">
    <source>
        <dbReference type="SAM" id="MobiDB-lite"/>
    </source>
</evidence>
<dbReference type="PANTHER" id="PTHR46309">
    <property type="entry name" value="PHD FINGER PROTEIN 12"/>
    <property type="match status" value="1"/>
</dbReference>
<dbReference type="Pfam" id="PF16135">
    <property type="entry name" value="TDBD"/>
    <property type="match status" value="1"/>
</dbReference>
<dbReference type="InterPro" id="IPR016181">
    <property type="entry name" value="Acyl_CoA_acyltransferase"/>
</dbReference>
<dbReference type="GO" id="GO:0008270">
    <property type="term" value="F:zinc ion binding"/>
    <property type="evidence" value="ECO:0007669"/>
    <property type="project" value="UniProtKB-KW"/>
</dbReference>
<dbReference type="Pfam" id="PF22970">
    <property type="entry name" value="DUF7028"/>
    <property type="match status" value="2"/>
</dbReference>
<dbReference type="InterPro" id="IPR008395">
    <property type="entry name" value="Agenet-like_dom"/>
</dbReference>
<dbReference type="InterPro" id="IPR042163">
    <property type="entry name" value="PHF12"/>
</dbReference>
<dbReference type="SUPFAM" id="SSF57903">
    <property type="entry name" value="FYVE/PHD zinc finger"/>
    <property type="match status" value="1"/>
</dbReference>
<reference evidence="10 11" key="1">
    <citation type="journal article" date="2018" name="PLoS Genet.">
        <title>Population sequencing reveals clonal diversity and ancestral inbreeding in the grapevine cultivar Chardonnay.</title>
        <authorList>
            <person name="Roach M.J."/>
            <person name="Johnson D.L."/>
            <person name="Bohlmann J."/>
            <person name="van Vuuren H.J."/>
            <person name="Jones S.J."/>
            <person name="Pretorius I.S."/>
            <person name="Schmidt S.A."/>
            <person name="Borneman A.R."/>
        </authorList>
    </citation>
    <scope>NUCLEOTIDE SEQUENCE [LARGE SCALE GENOMIC DNA]</scope>
    <source>
        <strain evidence="11">cv. Chardonnay</strain>
        <tissue evidence="10">Leaf</tissue>
    </source>
</reference>
<dbReference type="Pfam" id="PF00628">
    <property type="entry name" value="PHD"/>
    <property type="match status" value="1"/>
</dbReference>
<evidence type="ECO:0000256" key="2">
    <source>
        <dbReference type="ARBA" id="ARBA00022723"/>
    </source>
</evidence>
<accession>A0A438G1X5</accession>
<feature type="compositionally biased region" description="Polar residues" evidence="7">
    <location>
        <begin position="1270"/>
        <end position="1289"/>
    </location>
</feature>
<evidence type="ECO:0000259" key="8">
    <source>
        <dbReference type="PROSITE" id="PS50016"/>
    </source>
</evidence>
<dbReference type="InterPro" id="IPR011011">
    <property type="entry name" value="Znf_FYVE_PHD"/>
</dbReference>
<dbReference type="GO" id="GO:0005634">
    <property type="term" value="C:nucleus"/>
    <property type="evidence" value="ECO:0007669"/>
    <property type="project" value="UniProtKB-SubCell"/>
</dbReference>
<name>A0A438G1X5_VITVI</name>
<dbReference type="GO" id="GO:0016747">
    <property type="term" value="F:acyltransferase activity, transferring groups other than amino-acyl groups"/>
    <property type="evidence" value="ECO:0007669"/>
    <property type="project" value="InterPro"/>
</dbReference>
<feature type="domain" description="PHD-type" evidence="8">
    <location>
        <begin position="921"/>
        <end position="966"/>
    </location>
</feature>
<keyword evidence="4" id="KW-0862">Zinc</keyword>
<dbReference type="InterPro" id="IPR001965">
    <property type="entry name" value="Znf_PHD"/>
</dbReference>
<keyword evidence="2" id="KW-0479">Metal-binding</keyword>
<evidence type="ECO:0000259" key="9">
    <source>
        <dbReference type="PROSITE" id="PS51186"/>
    </source>
</evidence>
<dbReference type="Gene3D" id="3.40.630.30">
    <property type="match status" value="1"/>
</dbReference>
<dbReference type="InterPro" id="IPR056511">
    <property type="entry name" value="IDM1_C"/>
</dbReference>
<dbReference type="InterPro" id="IPR054292">
    <property type="entry name" value="DUF7028"/>
</dbReference>
<sequence length="1335" mass="151362">MAVKVEKSDWERKKKRKSLHNERKLFNDEKGEVMRGGIGSSTVVNLEEPDCGRERTGNKRKLLVGEEVEVRSVEEGLLGSWHSGTIIGCDYLVRNVKYNEILDDRMGEGFLESVSVSGAIEGTSVVDTDQCNHRGRIRPLPPQCDFGKWNLHYGLCVDVFFREAWWEGVIFDHEDGLENRKVFFPDLGDELTVGVDNIRITQDWNEGTATWERRRNWLFLELIEEYEQDWPLHVSLKQIWYDVREKKGFEKVKEWTCPSNALWRELVREAIADNFRITLNKICSMLKPEMLANCHVVEPIRGISPLDGSMMMTNNDANATNSGDYSIGLVDKLVENGGLATRFQYTDPKCSSNQHVQEKHKVDGVIPFVENCGLDMPYRDKEMSVQPQPLLVIPSKPNKLENFTFDCKSEGYSNNPSANRKNDWRRVDTDILHGAESCFDAIIEYALISSGKRKPPNSLTENVRKHLSYLGWKIEFMNKDVPRFRYTSPEGKTYLSLRQVCQDLRRPAAGIDSPISQDNQRSLLSPYDDLAFPLVKLQVNDLSCQLIEKSQVSKGKWTVPSHDDRVDIDHEYCPQAVVNYYFLGLDKKGHHSRKDDIRSLNLKSKAKKHLSFMGWTFWYANRRGKREMRYFSPKGKCYYSLRTACKGCMDEGGASEGTSTTCNPVKTMNVSEVALGQELSSALIDMRMQNSLIEQNVPSAKWPIKSSSISQLKSKGISAVTKKRHDGLHGVTSNSLQCWTQSTGKDGFGIGLVGDRELRHPKDKNVCFSKLKNGKGSKALMRLNGLDGTRVLRSRKRARQVLIPGSSNNPRTILSWLIDNNVVLPRAKVHYSSRRDHHPMADGRITRDGIKCSCCQEVFSLSRFEAHAGSSYHRSAANIFLEDGRSLLECQMQIIRDITGKGFTKESFSRKKSNERHHENDYICSVCHYGGDLVLCDHCPSSFHKNCLGLKTLPEGDWFCPSCCCGICGENKFDGGSEQDNVVFSCYQCEHQYHVGCLRKWGHVKLASYPNGTWFCSKQCKKIFLGLQKLLGKSFPVGVDNLTWTLLKPIRSEGLDIDLPDIEALTEVYSKLNIALGVMHECFEPVKEPHTRRDVVEDVIFCRGSDLNRLNFQGFYTVLLERNDELISVATVRVYGEKVAEVPLIGTRFQYRRLGMCHILMNELEKKLMELGVERLVLPAVPSVLNTWTTSFGFSKMTDSERLRFLDYSFLDFQDTVMCQKLLMKIPLAKSNQSTGAWSKHIIDFDKRGAISEALKSEQVEAEIVAPGPSDTSSKGGDGSNSLAATQQTDPEHKLGLNENNLECLLKDDNHKGRDIGNGYFKCYKRRRILSASGS</sequence>
<proteinExistence type="predicted"/>
<dbReference type="SMART" id="SM00743">
    <property type="entry name" value="Agenet"/>
    <property type="match status" value="1"/>
</dbReference>
<evidence type="ECO:0000256" key="5">
    <source>
        <dbReference type="ARBA" id="ARBA00023242"/>
    </source>
</evidence>
<dbReference type="SMART" id="SM00249">
    <property type="entry name" value="PHD"/>
    <property type="match status" value="2"/>
</dbReference>
<dbReference type="InterPro" id="IPR014002">
    <property type="entry name" value="Agenet_dom_plant"/>
</dbReference>
<evidence type="ECO:0000256" key="3">
    <source>
        <dbReference type="ARBA" id="ARBA00022771"/>
    </source>
</evidence>
<dbReference type="Pfam" id="PF23209">
    <property type="entry name" value="IDM1_C"/>
    <property type="match status" value="1"/>
</dbReference>
<evidence type="ECO:0000313" key="10">
    <source>
        <dbReference type="EMBL" id="RVW66207.1"/>
    </source>
</evidence>
<dbReference type="Proteomes" id="UP000288805">
    <property type="component" value="Unassembled WGS sequence"/>
</dbReference>
<gene>
    <name evidence="10" type="primary">IDM1_9</name>
    <name evidence="10" type="ORF">CK203_047402</name>
</gene>
<organism evidence="10 11">
    <name type="scientific">Vitis vinifera</name>
    <name type="common">Grape</name>
    <dbReference type="NCBI Taxonomy" id="29760"/>
    <lineage>
        <taxon>Eukaryota</taxon>
        <taxon>Viridiplantae</taxon>
        <taxon>Streptophyta</taxon>
        <taxon>Embryophyta</taxon>
        <taxon>Tracheophyta</taxon>
        <taxon>Spermatophyta</taxon>
        <taxon>Magnoliopsida</taxon>
        <taxon>eudicotyledons</taxon>
        <taxon>Gunneridae</taxon>
        <taxon>Pentapetalae</taxon>
        <taxon>rosids</taxon>
        <taxon>Vitales</taxon>
        <taxon>Vitaceae</taxon>
        <taxon>Viteae</taxon>
        <taxon>Vitis</taxon>
    </lineage>
</organism>
<dbReference type="Gene3D" id="3.30.40.10">
    <property type="entry name" value="Zinc/RING finger domain, C3HC4 (zinc finger)"/>
    <property type="match status" value="2"/>
</dbReference>
<evidence type="ECO:0000256" key="4">
    <source>
        <dbReference type="ARBA" id="ARBA00022833"/>
    </source>
</evidence>
<dbReference type="CDD" id="cd15532">
    <property type="entry name" value="PHD2_CHD_II"/>
    <property type="match status" value="1"/>
</dbReference>
<dbReference type="EMBL" id="QGNW01000683">
    <property type="protein sequence ID" value="RVW66207.1"/>
    <property type="molecule type" value="Genomic_DNA"/>
</dbReference>